<reference evidence="2" key="2">
    <citation type="submission" date="2020-11" db="EMBL/GenBank/DDBJ databases">
        <authorList>
            <person name="McCartney M.A."/>
            <person name="Auch B."/>
            <person name="Kono T."/>
            <person name="Mallez S."/>
            <person name="Becker A."/>
            <person name="Gohl D.M."/>
            <person name="Silverstein K.A.T."/>
            <person name="Koren S."/>
            <person name="Bechman K.B."/>
            <person name="Herman A."/>
            <person name="Abrahante J.E."/>
            <person name="Garbe J."/>
        </authorList>
    </citation>
    <scope>NUCLEOTIDE SEQUENCE</scope>
    <source>
        <strain evidence="2">Duluth1</strain>
        <tissue evidence="2">Whole animal</tissue>
    </source>
</reference>
<proteinExistence type="predicted"/>
<evidence type="ECO:0000313" key="2">
    <source>
        <dbReference type="EMBL" id="KAH3823187.1"/>
    </source>
</evidence>
<organism evidence="2 3">
    <name type="scientific">Dreissena polymorpha</name>
    <name type="common">Zebra mussel</name>
    <name type="synonym">Mytilus polymorpha</name>
    <dbReference type="NCBI Taxonomy" id="45954"/>
    <lineage>
        <taxon>Eukaryota</taxon>
        <taxon>Metazoa</taxon>
        <taxon>Spiralia</taxon>
        <taxon>Lophotrochozoa</taxon>
        <taxon>Mollusca</taxon>
        <taxon>Bivalvia</taxon>
        <taxon>Autobranchia</taxon>
        <taxon>Heteroconchia</taxon>
        <taxon>Euheterodonta</taxon>
        <taxon>Imparidentia</taxon>
        <taxon>Neoheterodontei</taxon>
        <taxon>Myida</taxon>
        <taxon>Dreissenoidea</taxon>
        <taxon>Dreissenidae</taxon>
        <taxon>Dreissena</taxon>
    </lineage>
</organism>
<dbReference type="Proteomes" id="UP000828390">
    <property type="component" value="Unassembled WGS sequence"/>
</dbReference>
<dbReference type="AlphaFoldDB" id="A0A9D4H0I9"/>
<comment type="caution">
    <text evidence="2">The sequence shown here is derived from an EMBL/GenBank/DDBJ whole genome shotgun (WGS) entry which is preliminary data.</text>
</comment>
<gene>
    <name evidence="2" type="ORF">DPMN_124986</name>
</gene>
<sequence length="93" mass="10559">MDTERGREDTGLGGQQTTFQPLDAQRDQADTRLEIQQTTFHPDDTPTTLENRNTHALRNPVDTIHMTGINSNSSQFHRLPKLSLPTFNDDILQ</sequence>
<protein>
    <submittedName>
        <fullName evidence="2">Uncharacterized protein</fullName>
    </submittedName>
</protein>
<keyword evidence="3" id="KW-1185">Reference proteome</keyword>
<reference evidence="2" key="1">
    <citation type="journal article" date="2019" name="bioRxiv">
        <title>The Genome of the Zebra Mussel, Dreissena polymorpha: A Resource for Invasive Species Research.</title>
        <authorList>
            <person name="McCartney M.A."/>
            <person name="Auch B."/>
            <person name="Kono T."/>
            <person name="Mallez S."/>
            <person name="Zhang Y."/>
            <person name="Obille A."/>
            <person name="Becker A."/>
            <person name="Abrahante J.E."/>
            <person name="Garbe J."/>
            <person name="Badalamenti J.P."/>
            <person name="Herman A."/>
            <person name="Mangelson H."/>
            <person name="Liachko I."/>
            <person name="Sullivan S."/>
            <person name="Sone E.D."/>
            <person name="Koren S."/>
            <person name="Silverstein K.A.T."/>
            <person name="Beckman K.B."/>
            <person name="Gohl D.M."/>
        </authorList>
    </citation>
    <scope>NUCLEOTIDE SEQUENCE</scope>
    <source>
        <strain evidence="2">Duluth1</strain>
        <tissue evidence="2">Whole animal</tissue>
    </source>
</reference>
<evidence type="ECO:0000313" key="3">
    <source>
        <dbReference type="Proteomes" id="UP000828390"/>
    </source>
</evidence>
<feature type="compositionally biased region" description="Basic and acidic residues" evidence="1">
    <location>
        <begin position="1"/>
        <end position="10"/>
    </location>
</feature>
<feature type="region of interest" description="Disordered" evidence="1">
    <location>
        <begin position="1"/>
        <end position="27"/>
    </location>
</feature>
<name>A0A9D4H0I9_DREPO</name>
<dbReference type="EMBL" id="JAIWYP010000005">
    <property type="protein sequence ID" value="KAH3823187.1"/>
    <property type="molecule type" value="Genomic_DNA"/>
</dbReference>
<evidence type="ECO:0000256" key="1">
    <source>
        <dbReference type="SAM" id="MobiDB-lite"/>
    </source>
</evidence>
<accession>A0A9D4H0I9</accession>